<dbReference type="OrthoDB" id="2439488at2"/>
<accession>A0A7X2S559</accession>
<reference evidence="1 2" key="1">
    <citation type="journal article" date="2017" name="Int. J. Syst. Evol. Microbiol.">
        <title>Bacillus mangrovi sp. nov., isolated from a sediment sample from a mangrove forest.</title>
        <authorList>
            <person name="Gupta V."/>
            <person name="Singh P.K."/>
            <person name="Korpole S."/>
            <person name="Tanuku N.R.S."/>
            <person name="Pinnaka A.K."/>
        </authorList>
    </citation>
    <scope>NUCLEOTIDE SEQUENCE [LARGE SCALE GENOMIC DNA]</scope>
    <source>
        <strain evidence="1 2">KCTC 33872</strain>
    </source>
</reference>
<gene>
    <name evidence="1" type="ORF">GKZ89_10450</name>
</gene>
<keyword evidence="2" id="KW-1185">Reference proteome</keyword>
<comment type="caution">
    <text evidence="1">The sequence shown here is derived from an EMBL/GenBank/DDBJ whole genome shotgun (WGS) entry which is preliminary data.</text>
</comment>
<sequence length="74" mass="8427">MQNQTPQMIAIIDPYVYQTLLTVKGKDLVIQTVRDTIRGKLTDVKPDHIVLKANGDSIFFIRIQQIVSIMPDDD</sequence>
<protein>
    <submittedName>
        <fullName evidence="1">DUF2642 domain-containing protein</fullName>
    </submittedName>
</protein>
<proteinExistence type="predicted"/>
<evidence type="ECO:0000313" key="2">
    <source>
        <dbReference type="Proteomes" id="UP000434639"/>
    </source>
</evidence>
<dbReference type="AlphaFoldDB" id="A0A7X2S559"/>
<dbReference type="EMBL" id="WMIB01000009">
    <property type="protein sequence ID" value="MTH53824.1"/>
    <property type="molecule type" value="Genomic_DNA"/>
</dbReference>
<dbReference type="InterPro" id="IPR020139">
    <property type="entry name" value="DUF2642"/>
</dbReference>
<name>A0A7X2S559_9BACI</name>
<dbReference type="RefSeq" id="WP_155112354.1">
    <property type="nucleotide sequence ID" value="NZ_WMIB01000009.1"/>
</dbReference>
<organism evidence="1 2">
    <name type="scientific">Metabacillus mangrovi</name>
    <dbReference type="NCBI Taxonomy" id="1491830"/>
    <lineage>
        <taxon>Bacteria</taxon>
        <taxon>Bacillati</taxon>
        <taxon>Bacillota</taxon>
        <taxon>Bacilli</taxon>
        <taxon>Bacillales</taxon>
        <taxon>Bacillaceae</taxon>
        <taxon>Metabacillus</taxon>
    </lineage>
</organism>
<evidence type="ECO:0000313" key="1">
    <source>
        <dbReference type="EMBL" id="MTH53824.1"/>
    </source>
</evidence>
<dbReference type="Proteomes" id="UP000434639">
    <property type="component" value="Unassembled WGS sequence"/>
</dbReference>
<dbReference type="Pfam" id="PF10842">
    <property type="entry name" value="DUF2642"/>
    <property type="match status" value="1"/>
</dbReference>